<dbReference type="SMART" id="SM00921">
    <property type="entry name" value="MHC_II_beta"/>
    <property type="match status" value="1"/>
</dbReference>
<proteinExistence type="predicted"/>
<evidence type="ECO:0000256" key="8">
    <source>
        <dbReference type="ARBA" id="ARBA00023180"/>
    </source>
</evidence>
<evidence type="ECO:0000256" key="3">
    <source>
        <dbReference type="ARBA" id="ARBA00022859"/>
    </source>
</evidence>
<evidence type="ECO:0000256" key="5">
    <source>
        <dbReference type="ARBA" id="ARBA00023130"/>
    </source>
</evidence>
<feature type="chain" id="PRO_5029510192" evidence="10">
    <location>
        <begin position="23"/>
        <end position="131"/>
    </location>
</feature>
<evidence type="ECO:0000256" key="6">
    <source>
        <dbReference type="ARBA" id="ARBA00023136"/>
    </source>
</evidence>
<evidence type="ECO:0000256" key="7">
    <source>
        <dbReference type="ARBA" id="ARBA00023157"/>
    </source>
</evidence>
<evidence type="ECO:0000256" key="9">
    <source>
        <dbReference type="ARBA" id="ARBA00023182"/>
    </source>
</evidence>
<comment type="caution">
    <text evidence="12">The sequence shown here is derived from an EMBL/GenBank/DDBJ whole genome shotgun (WGS) entry which is preliminary data.</text>
</comment>
<keyword evidence="13" id="KW-1185">Reference proteome</keyword>
<evidence type="ECO:0000256" key="4">
    <source>
        <dbReference type="ARBA" id="ARBA00022989"/>
    </source>
</evidence>
<comment type="subcellular location">
    <subcellularLocation>
        <location evidence="1">Membrane</location>
        <topology evidence="1">Single-pass type I membrane protein</topology>
    </subcellularLocation>
</comment>
<feature type="non-terminal residue" evidence="12">
    <location>
        <position position="131"/>
    </location>
</feature>
<feature type="signal peptide" evidence="10">
    <location>
        <begin position="1"/>
        <end position="22"/>
    </location>
</feature>
<sequence length="131" mass="14811">MGRLVALLVVLLVLGASSAADAELSGLFQEMVKSGCHFINGTDRVRFVQRNIYKREQLLHLGSDVGLYVGDTSFGEKVARYWNSDPEWMEYRRDAVDRRCRHNYELSTPFLMERRGERGAERVPSGSALGT</sequence>
<reference evidence="12 13" key="1">
    <citation type="submission" date="2019-09" db="EMBL/GenBank/DDBJ databases">
        <title>Bird 10,000 Genomes (B10K) Project - Family phase.</title>
        <authorList>
            <person name="Zhang G."/>
        </authorList>
    </citation>
    <scope>NUCLEOTIDE SEQUENCE [LARGE SCALE GENOMIC DNA]</scope>
    <source>
        <strain evidence="12">B10K-UC-030-53</strain>
    </source>
</reference>
<keyword evidence="10" id="KW-0732">Signal</keyword>
<name>A0A7K6XH52_9PASE</name>
<feature type="domain" description="MHC class II beta chain N-terminal" evidence="11">
    <location>
        <begin position="34"/>
        <end position="108"/>
    </location>
</feature>
<dbReference type="PANTHER" id="PTHR19944">
    <property type="entry name" value="MHC CLASS II-RELATED"/>
    <property type="match status" value="1"/>
</dbReference>
<keyword evidence="3" id="KW-0391">Immunity</keyword>
<dbReference type="InterPro" id="IPR014745">
    <property type="entry name" value="MHC_II_a/b_N"/>
</dbReference>
<dbReference type="Proteomes" id="UP000587587">
    <property type="component" value="Unassembled WGS sequence"/>
</dbReference>
<evidence type="ECO:0000256" key="10">
    <source>
        <dbReference type="SAM" id="SignalP"/>
    </source>
</evidence>
<dbReference type="AlphaFoldDB" id="A0A7K6XH52"/>
<dbReference type="GO" id="GO:0002504">
    <property type="term" value="P:antigen processing and presentation of peptide or polysaccharide antigen via MHC class II"/>
    <property type="evidence" value="ECO:0007669"/>
    <property type="project" value="UniProtKB-KW"/>
</dbReference>
<keyword evidence="8" id="KW-0325">Glycoprotein</keyword>
<keyword evidence="4" id="KW-1133">Transmembrane helix</keyword>
<dbReference type="FunFam" id="3.10.320.10:FF:000001">
    <property type="entry name" value="HLA class II histocompatibility antigen, DRB1-1 beta chain"/>
    <property type="match status" value="1"/>
</dbReference>
<keyword evidence="7" id="KW-1015">Disulfide bond</keyword>
<dbReference type="Gene3D" id="3.10.320.10">
    <property type="entry name" value="Class II Histocompatibility Antigen, M Beta Chain, Chain B, domain 1"/>
    <property type="match status" value="1"/>
</dbReference>
<evidence type="ECO:0000259" key="11">
    <source>
        <dbReference type="SMART" id="SM00921"/>
    </source>
</evidence>
<accession>A0A7K6XH52</accession>
<keyword evidence="6" id="KW-0472">Membrane</keyword>
<dbReference type="GO" id="GO:0042613">
    <property type="term" value="C:MHC class II protein complex"/>
    <property type="evidence" value="ECO:0007669"/>
    <property type="project" value="UniProtKB-KW"/>
</dbReference>
<evidence type="ECO:0000256" key="2">
    <source>
        <dbReference type="ARBA" id="ARBA00022692"/>
    </source>
</evidence>
<protein>
    <submittedName>
        <fullName evidence="12">HB22 protein</fullName>
    </submittedName>
</protein>
<keyword evidence="5" id="KW-1064">Adaptive immunity</keyword>
<feature type="non-terminal residue" evidence="12">
    <location>
        <position position="1"/>
    </location>
</feature>
<dbReference type="GO" id="GO:0002250">
    <property type="term" value="P:adaptive immune response"/>
    <property type="evidence" value="ECO:0007669"/>
    <property type="project" value="UniProtKB-KW"/>
</dbReference>
<dbReference type="EMBL" id="VZSE01006232">
    <property type="protein sequence ID" value="NWX58506.1"/>
    <property type="molecule type" value="Genomic_DNA"/>
</dbReference>
<evidence type="ECO:0000313" key="12">
    <source>
        <dbReference type="EMBL" id="NWX58506.1"/>
    </source>
</evidence>
<dbReference type="PANTHER" id="PTHR19944:SF99">
    <property type="entry name" value="HLA CLASS II HISTOCOMPATIBILITY ANTIGEN, DRB1 BETA CHAIN"/>
    <property type="match status" value="1"/>
</dbReference>
<keyword evidence="2" id="KW-0812">Transmembrane</keyword>
<dbReference type="SUPFAM" id="SSF54452">
    <property type="entry name" value="MHC antigen-recognition domain"/>
    <property type="match status" value="1"/>
</dbReference>
<evidence type="ECO:0000313" key="13">
    <source>
        <dbReference type="Proteomes" id="UP000587587"/>
    </source>
</evidence>
<evidence type="ECO:0000256" key="1">
    <source>
        <dbReference type="ARBA" id="ARBA00004479"/>
    </source>
</evidence>
<dbReference type="Pfam" id="PF00969">
    <property type="entry name" value="MHC_II_beta"/>
    <property type="match status" value="1"/>
</dbReference>
<dbReference type="InterPro" id="IPR011162">
    <property type="entry name" value="MHC_I/II-like_Ag-recog"/>
</dbReference>
<dbReference type="InterPro" id="IPR000353">
    <property type="entry name" value="MHC_II_b_N"/>
</dbReference>
<dbReference type="InterPro" id="IPR050160">
    <property type="entry name" value="MHC/Immunoglobulin"/>
</dbReference>
<gene>
    <name evidence="12" type="primary">Hb22</name>
    <name evidence="12" type="ORF">PROCAF_R09236</name>
</gene>
<organism evidence="12 13">
    <name type="scientific">Promerops cafer</name>
    <name type="common">Cape sugarbird</name>
    <dbReference type="NCBI Taxonomy" id="254652"/>
    <lineage>
        <taxon>Eukaryota</taxon>
        <taxon>Metazoa</taxon>
        <taxon>Chordata</taxon>
        <taxon>Craniata</taxon>
        <taxon>Vertebrata</taxon>
        <taxon>Euteleostomi</taxon>
        <taxon>Archelosauria</taxon>
        <taxon>Archosauria</taxon>
        <taxon>Dinosauria</taxon>
        <taxon>Saurischia</taxon>
        <taxon>Theropoda</taxon>
        <taxon>Coelurosauria</taxon>
        <taxon>Aves</taxon>
        <taxon>Neognathae</taxon>
        <taxon>Neoaves</taxon>
        <taxon>Telluraves</taxon>
        <taxon>Australaves</taxon>
        <taxon>Passeriformes</taxon>
        <taxon>Passeroidea</taxon>
        <taxon>Nectariniidae</taxon>
        <taxon>Promerops</taxon>
    </lineage>
</organism>
<keyword evidence="9" id="KW-0491">MHC II</keyword>